<keyword evidence="14" id="KW-0735">Signal-anchor</keyword>
<dbReference type="SUPFAM" id="SSF52025">
    <property type="entry name" value="PA domain"/>
    <property type="match status" value="1"/>
</dbReference>
<keyword evidence="32" id="KW-0732">Signal</keyword>
<evidence type="ECO:0000256" key="15">
    <source>
        <dbReference type="ARBA" id="ARBA00022989"/>
    </source>
</evidence>
<feature type="signal peptide" evidence="32">
    <location>
        <begin position="1"/>
        <end position="21"/>
    </location>
</feature>
<keyword evidence="36" id="KW-1185">Reference proteome</keyword>
<evidence type="ECO:0000256" key="5">
    <source>
        <dbReference type="ARBA" id="ARBA00022475"/>
    </source>
</evidence>
<dbReference type="GeneID" id="109473230"/>
<dbReference type="GO" id="GO:0006508">
    <property type="term" value="P:proteolysis"/>
    <property type="evidence" value="ECO:0007669"/>
    <property type="project" value="UniProtKB-KW"/>
</dbReference>
<evidence type="ECO:0000256" key="8">
    <source>
        <dbReference type="ARBA" id="ARBA00022670"/>
    </source>
</evidence>
<dbReference type="AlphaFoldDB" id="A0A6P4YHA7"/>
<dbReference type="InterPro" id="IPR003137">
    <property type="entry name" value="PA_domain"/>
</dbReference>
<evidence type="ECO:0000256" key="21">
    <source>
        <dbReference type="ARBA" id="ARBA00054055"/>
    </source>
</evidence>
<evidence type="ECO:0000256" key="31">
    <source>
        <dbReference type="ARBA" id="ARBA00082320"/>
    </source>
</evidence>
<evidence type="ECO:0000256" key="29">
    <source>
        <dbReference type="ARBA" id="ARBA00080568"/>
    </source>
</evidence>
<keyword evidence="16" id="KW-0224">Dipeptidase</keyword>
<dbReference type="InterPro" id="IPR007484">
    <property type="entry name" value="Peptidase_M28"/>
</dbReference>
<evidence type="ECO:0000256" key="4">
    <source>
        <dbReference type="ARBA" id="ARBA00011738"/>
    </source>
</evidence>
<evidence type="ECO:0000256" key="22">
    <source>
        <dbReference type="ARBA" id="ARBA00056370"/>
    </source>
</evidence>
<evidence type="ECO:0000256" key="26">
    <source>
        <dbReference type="ARBA" id="ARBA00078457"/>
    </source>
</evidence>
<keyword evidence="9" id="KW-0812">Transmembrane</keyword>
<dbReference type="Gene3D" id="3.50.30.30">
    <property type="match status" value="1"/>
</dbReference>
<dbReference type="RefSeq" id="XP_019628665.1">
    <property type="nucleotide sequence ID" value="XM_019773106.1"/>
</dbReference>
<evidence type="ECO:0000256" key="27">
    <source>
        <dbReference type="ARBA" id="ARBA00079527"/>
    </source>
</evidence>
<keyword evidence="6" id="KW-0597">Phosphoprotein</keyword>
<comment type="cofactor">
    <cofactor evidence="1">
        <name>Zn(2+)</name>
        <dbReference type="ChEBI" id="CHEBI:29105"/>
    </cofactor>
</comment>
<evidence type="ECO:0000256" key="20">
    <source>
        <dbReference type="ARBA" id="ARBA00052003"/>
    </source>
</evidence>
<dbReference type="GO" id="GO:0016805">
    <property type="term" value="F:dipeptidase activity"/>
    <property type="evidence" value="ECO:0007669"/>
    <property type="project" value="UniProtKB-KW"/>
</dbReference>
<dbReference type="GO" id="GO:0004181">
    <property type="term" value="F:metallocarboxypeptidase activity"/>
    <property type="evidence" value="ECO:0007669"/>
    <property type="project" value="UniProtKB-EC"/>
</dbReference>
<dbReference type="FunFam" id="1.20.930.40:FF:000001">
    <property type="entry name" value="N-acetylated-alpha-linked acidic dipeptidase 2"/>
    <property type="match status" value="1"/>
</dbReference>
<dbReference type="Pfam" id="PF04389">
    <property type="entry name" value="Peptidase_M28"/>
    <property type="match status" value="1"/>
</dbReference>
<dbReference type="Gene3D" id="1.20.930.40">
    <property type="entry name" value="Transferrin receptor-like, dimerisation domain"/>
    <property type="match status" value="1"/>
</dbReference>
<dbReference type="Gene3D" id="3.40.630.10">
    <property type="entry name" value="Zn peptidases"/>
    <property type="match status" value="1"/>
</dbReference>
<keyword evidence="10" id="KW-0479">Metal-binding</keyword>
<keyword evidence="5" id="KW-1003">Cell membrane</keyword>
<keyword evidence="8" id="KW-0645">Protease</keyword>
<dbReference type="InterPro" id="IPR036757">
    <property type="entry name" value="TFR-like_dimer_dom_sf"/>
</dbReference>
<keyword evidence="7" id="KW-0121">Carboxypeptidase</keyword>
<comment type="function">
    <text evidence="22">Has both folate hydrolase and N-acetylated-alpha-linked-acidic dipeptidase (NAALADase) activity. Has a preference for tri-alpha-glutamate peptides. In the intestine, required for the uptake of folate. In the brain, modulates excitatory neurotransmission through the hydrolysis of the neuropeptide, N-aceylaspartylglutamate (NAAG), thereby releasing glutamate.</text>
</comment>
<evidence type="ECO:0000313" key="37">
    <source>
        <dbReference type="RefSeq" id="XP_019628665.1"/>
    </source>
</evidence>
<comment type="subunit">
    <text evidence="4">Homodimer.</text>
</comment>
<dbReference type="InterPro" id="IPR007365">
    <property type="entry name" value="TFR-like_dimer_dom"/>
</dbReference>
<organism evidence="36 37">
    <name type="scientific">Branchiostoma belcheri</name>
    <name type="common">Amphioxus</name>
    <dbReference type="NCBI Taxonomy" id="7741"/>
    <lineage>
        <taxon>Eukaryota</taxon>
        <taxon>Metazoa</taxon>
        <taxon>Chordata</taxon>
        <taxon>Cephalochordata</taxon>
        <taxon>Leptocardii</taxon>
        <taxon>Amphioxiformes</taxon>
        <taxon>Branchiostomatidae</taxon>
        <taxon>Branchiostoma</taxon>
    </lineage>
</organism>
<comment type="subcellular location">
    <subcellularLocation>
        <location evidence="2">Cell membrane</location>
        <topology evidence="2">Single-pass type II membrane protein</topology>
    </subcellularLocation>
</comment>
<evidence type="ECO:0000256" key="2">
    <source>
        <dbReference type="ARBA" id="ARBA00004401"/>
    </source>
</evidence>
<dbReference type="GO" id="GO:0046872">
    <property type="term" value="F:metal ion binding"/>
    <property type="evidence" value="ECO:0007669"/>
    <property type="project" value="UniProtKB-KW"/>
</dbReference>
<dbReference type="InterPro" id="IPR046450">
    <property type="entry name" value="PA_dom_sf"/>
</dbReference>
<evidence type="ECO:0000256" key="18">
    <source>
        <dbReference type="ARBA" id="ARBA00023136"/>
    </source>
</evidence>
<keyword evidence="11" id="KW-0378">Hydrolase</keyword>
<dbReference type="SUPFAM" id="SSF47672">
    <property type="entry name" value="Transferrin receptor-like dimerisation domain"/>
    <property type="match status" value="1"/>
</dbReference>
<feature type="domain" description="Transferrin receptor-like dimerisation" evidence="34">
    <location>
        <begin position="595"/>
        <end position="715"/>
    </location>
</feature>
<dbReference type="SUPFAM" id="SSF53187">
    <property type="entry name" value="Zn-dependent exopeptidases"/>
    <property type="match status" value="1"/>
</dbReference>
<dbReference type="PANTHER" id="PTHR10404">
    <property type="entry name" value="N-ACETYLATED-ALPHA-LINKED ACIDIC DIPEPTIDASE"/>
    <property type="match status" value="1"/>
</dbReference>
<evidence type="ECO:0000256" key="17">
    <source>
        <dbReference type="ARBA" id="ARBA00023049"/>
    </source>
</evidence>
<dbReference type="CDD" id="cd02121">
    <property type="entry name" value="PA_GCPII_like"/>
    <property type="match status" value="1"/>
</dbReference>
<dbReference type="InterPro" id="IPR039373">
    <property type="entry name" value="Peptidase_M28B"/>
</dbReference>
<comment type="catalytic activity">
    <reaction evidence="20">
        <text>Release of an unsubstituted, C-terminal glutamyl residue, typically from Ac-Asp-Glu or folylpoly-gamma-glutamates.</text>
        <dbReference type="EC" id="3.4.17.21"/>
    </reaction>
</comment>
<evidence type="ECO:0000256" key="24">
    <source>
        <dbReference type="ARBA" id="ARBA00070473"/>
    </source>
</evidence>
<evidence type="ECO:0000256" key="32">
    <source>
        <dbReference type="SAM" id="SignalP"/>
    </source>
</evidence>
<sequence length="722" mass="80936">MAARKYLILATICGLLVSVLAQEDWAAQLRDEMDPARIEKFLRILTEKPHMAGTQGGYELAEYVRRTWENQGLDSAHIDPYDVLLSYPDPDKPSYVALLDGSGNEIFRCSAGEPQLDVDPPFNMSGVVPPFGAYSPSGVVERDLVYVNYARTEDFNTLKDEGISVEGKIAIARYGKGARGRKLRRAQDRGAVGMIVYSDPKEVVGTGRGSDRMYPYGWYAPGTAVQRGHFLYGVGEGEPLTPGYPATDYAYRIDQSDSDQLPTIPVHVIGYNDAKELLRHMGGPLVPSSWKGWEGLLDIDYRLGPEMEGPASKVRLDVNVQTEVRTIHNVVGIIRGREEPDRYVILGNHRDAWTFGAVDPNSGTACLLEITRALGEMMRRGWRPRRTLMFVSWDAEEHGMHGSYEWIEEFGKIMSDRAVAYLNVDNAVRDDYTLRARATPSLKPLLKEAAKMVPWPTADDGDTLYEVWSKRSPETNATDSPPKIDLPAGASDYVPFVKRLGVPILDIAMVHRYIITYPNFPLYHTAYETFHLQKTYIDPEFKFHRLMSQLWGELALSLAESWILPIDASEYAGTVQGMYDWLVDGYGTKFEESAISLDALQSAVANFSQAAVMFEEELSSLENNTDPLVARMYNDQLMQMEQAFINPQGILYQKFSRHTILSSGLWNTETFPALGDAVRRMGSDWTDPGKEDKLKELKQELSIITFFIQSAANSLAKPATPV</sequence>
<feature type="domain" description="Peptidase M28" evidence="35">
    <location>
        <begin position="329"/>
        <end position="531"/>
    </location>
</feature>
<evidence type="ECO:0000256" key="10">
    <source>
        <dbReference type="ARBA" id="ARBA00022723"/>
    </source>
</evidence>
<feature type="domain" description="PA" evidence="33">
    <location>
        <begin position="142"/>
        <end position="229"/>
    </location>
</feature>
<evidence type="ECO:0000256" key="7">
    <source>
        <dbReference type="ARBA" id="ARBA00022645"/>
    </source>
</evidence>
<dbReference type="FunFam" id="3.40.630.10:FF:000009">
    <property type="entry name" value="N-acetylated-alpha-linked acidic dipeptidase 2"/>
    <property type="match status" value="1"/>
</dbReference>
<reference evidence="37" key="1">
    <citation type="submission" date="2025-08" db="UniProtKB">
        <authorList>
            <consortium name="RefSeq"/>
        </authorList>
    </citation>
    <scope>IDENTIFICATION</scope>
    <source>
        <tissue evidence="37">Gonad</tissue>
    </source>
</reference>
<evidence type="ECO:0000256" key="3">
    <source>
        <dbReference type="ARBA" id="ARBA00005634"/>
    </source>
</evidence>
<evidence type="ECO:0000256" key="13">
    <source>
        <dbReference type="ARBA" id="ARBA00022837"/>
    </source>
</evidence>
<evidence type="ECO:0000313" key="36">
    <source>
        <dbReference type="Proteomes" id="UP000515135"/>
    </source>
</evidence>
<evidence type="ECO:0000256" key="1">
    <source>
        <dbReference type="ARBA" id="ARBA00001947"/>
    </source>
</evidence>
<dbReference type="PANTHER" id="PTHR10404:SF77">
    <property type="entry name" value="GLUTAMATE CARBOXYPEPTIDASE 2 HOMOLOG"/>
    <property type="match status" value="1"/>
</dbReference>
<dbReference type="Pfam" id="PF04253">
    <property type="entry name" value="TFR_dimer"/>
    <property type="match status" value="1"/>
</dbReference>
<gene>
    <name evidence="37" type="primary">LOC109473230</name>
</gene>
<evidence type="ECO:0000256" key="30">
    <source>
        <dbReference type="ARBA" id="ARBA00082075"/>
    </source>
</evidence>
<comment type="similarity">
    <text evidence="3">Belongs to the peptidase M28 family. M28B subfamily.</text>
</comment>
<evidence type="ECO:0000259" key="35">
    <source>
        <dbReference type="Pfam" id="PF04389"/>
    </source>
</evidence>
<evidence type="ECO:0000256" key="9">
    <source>
        <dbReference type="ARBA" id="ARBA00022692"/>
    </source>
</evidence>
<evidence type="ECO:0000256" key="19">
    <source>
        <dbReference type="ARBA" id="ARBA00023180"/>
    </source>
</evidence>
<dbReference type="OrthoDB" id="5841748at2759"/>
<dbReference type="Pfam" id="PF02225">
    <property type="entry name" value="PA"/>
    <property type="match status" value="1"/>
</dbReference>
<evidence type="ECO:0000256" key="6">
    <source>
        <dbReference type="ARBA" id="ARBA00022553"/>
    </source>
</evidence>
<comment type="function">
    <text evidence="21">Also exhibits a dipeptidyl-peptidase IV type activity. In vitro, cleaves Gly-Pro-AMC.</text>
</comment>
<keyword evidence="13" id="KW-0106">Calcium</keyword>
<evidence type="ECO:0000259" key="34">
    <source>
        <dbReference type="Pfam" id="PF04253"/>
    </source>
</evidence>
<evidence type="ECO:0000256" key="16">
    <source>
        <dbReference type="ARBA" id="ARBA00022997"/>
    </source>
</evidence>
<feature type="chain" id="PRO_5027850812" description="Glutamate carboxypeptidase 2" evidence="32">
    <location>
        <begin position="22"/>
        <end position="722"/>
    </location>
</feature>
<evidence type="ECO:0000256" key="12">
    <source>
        <dbReference type="ARBA" id="ARBA00022833"/>
    </source>
</evidence>
<evidence type="ECO:0000256" key="14">
    <source>
        <dbReference type="ARBA" id="ARBA00022968"/>
    </source>
</evidence>
<dbReference type="CDD" id="cd08022">
    <property type="entry name" value="M28_PSMA_like"/>
    <property type="match status" value="1"/>
</dbReference>
<evidence type="ECO:0000256" key="23">
    <source>
        <dbReference type="ARBA" id="ARBA00066561"/>
    </source>
</evidence>
<evidence type="ECO:0000256" key="28">
    <source>
        <dbReference type="ARBA" id="ARBA00080362"/>
    </source>
</evidence>
<accession>A0A6P4YHA7</accession>
<keyword evidence="17" id="KW-0482">Metalloprotease</keyword>
<dbReference type="KEGG" id="bbel:109473230"/>
<keyword evidence="12" id="KW-0862">Zinc</keyword>
<evidence type="ECO:0000256" key="11">
    <source>
        <dbReference type="ARBA" id="ARBA00022801"/>
    </source>
</evidence>
<dbReference type="GO" id="GO:0005886">
    <property type="term" value="C:plasma membrane"/>
    <property type="evidence" value="ECO:0007669"/>
    <property type="project" value="UniProtKB-SubCell"/>
</dbReference>
<keyword evidence="15" id="KW-1133">Transmembrane helix</keyword>
<keyword evidence="18" id="KW-0472">Membrane</keyword>
<keyword evidence="19" id="KW-0325">Glycoprotein</keyword>
<name>A0A6P4YHA7_BRABE</name>
<dbReference type="EC" id="3.4.17.21" evidence="23"/>
<proteinExistence type="inferred from homology"/>
<evidence type="ECO:0000256" key="25">
    <source>
        <dbReference type="ARBA" id="ARBA00075140"/>
    </source>
</evidence>
<dbReference type="FunFam" id="3.50.30.30:FF:000002">
    <property type="entry name" value="N-acetylated-alpha-linked acidic dipeptidase 2"/>
    <property type="match status" value="1"/>
</dbReference>
<evidence type="ECO:0000259" key="33">
    <source>
        <dbReference type="Pfam" id="PF02225"/>
    </source>
</evidence>
<protein>
    <recommendedName>
        <fullName evidence="24">Glutamate carboxypeptidase 2</fullName>
        <ecNumber evidence="23">3.4.17.21</ecNumber>
    </recommendedName>
    <alternativeName>
        <fullName evidence="27">Folate hydrolase 1</fullName>
    </alternativeName>
    <alternativeName>
        <fullName evidence="30">Folylpoly-gamma-glutamate carboxypeptidase</fullName>
    </alternativeName>
    <alternativeName>
        <fullName evidence="31">Glutamate carboxypeptidase II</fullName>
    </alternativeName>
    <alternativeName>
        <fullName evidence="28">Membrane glutamate carboxypeptidase</fullName>
    </alternativeName>
    <alternativeName>
        <fullName evidence="29">N-acetylated-alpha-linked acidic dipeptidase I</fullName>
    </alternativeName>
    <alternativeName>
        <fullName evidence="25">Prostate-specific membrane antigen homolog</fullName>
    </alternativeName>
    <alternativeName>
        <fullName evidence="26">Pteroylpoly-gamma-glutamate carboxypeptidase</fullName>
    </alternativeName>
</protein>
<dbReference type="Proteomes" id="UP000515135">
    <property type="component" value="Unplaced"/>
</dbReference>